<protein>
    <recommendedName>
        <fullName evidence="3">PIN domain-containing protein</fullName>
    </recommendedName>
</protein>
<evidence type="ECO:0008006" key="3">
    <source>
        <dbReference type="Google" id="ProtNLM"/>
    </source>
</evidence>
<dbReference type="AlphaFoldDB" id="A0A1I2MF56"/>
<reference evidence="1 2" key="1">
    <citation type="submission" date="2016-10" db="EMBL/GenBank/DDBJ databases">
        <authorList>
            <person name="de Groot N.N."/>
        </authorList>
    </citation>
    <scope>NUCLEOTIDE SEQUENCE [LARGE SCALE GENOMIC DNA]</scope>
    <source>
        <strain evidence="1 2">OK461</strain>
    </source>
</reference>
<dbReference type="EMBL" id="FONR01000013">
    <property type="protein sequence ID" value="SFF87811.1"/>
    <property type="molecule type" value="Genomic_DNA"/>
</dbReference>
<evidence type="ECO:0000313" key="1">
    <source>
        <dbReference type="EMBL" id="SFF87811.1"/>
    </source>
</evidence>
<organism evidence="1 2">
    <name type="scientific">Streptomyces mirabilis</name>
    <dbReference type="NCBI Taxonomy" id="68239"/>
    <lineage>
        <taxon>Bacteria</taxon>
        <taxon>Bacillati</taxon>
        <taxon>Actinomycetota</taxon>
        <taxon>Actinomycetes</taxon>
        <taxon>Kitasatosporales</taxon>
        <taxon>Streptomycetaceae</taxon>
        <taxon>Streptomyces</taxon>
    </lineage>
</organism>
<gene>
    <name evidence="1" type="ORF">SAMN02787118_1133</name>
</gene>
<proteinExistence type="predicted"/>
<accession>A0A1I2MF56</accession>
<evidence type="ECO:0000313" key="2">
    <source>
        <dbReference type="Proteomes" id="UP000181942"/>
    </source>
</evidence>
<name>A0A1I2MF56_9ACTN</name>
<dbReference type="Proteomes" id="UP000181942">
    <property type="component" value="Unassembled WGS sequence"/>
</dbReference>
<sequence length="168" mass="17878">MSARACRVSTRVPVYGTGMLIALADRKAKAVSLHEGLRAAPHRAVVLGPVLAQVWRPRPALVHVLAGVLKGCAVSQARSSQPPMRETRPGRPECIACATGPDLDDWRRIGTALGQAALLSKELPDAVDAWVALAAVRHSSAVIFTRDPDDINAYLAVLNPTDVHVVTV</sequence>